<feature type="transmembrane region" description="Helical" evidence="1">
    <location>
        <begin position="16"/>
        <end position="35"/>
    </location>
</feature>
<evidence type="ECO:0000313" key="2">
    <source>
        <dbReference type="EMBL" id="PFH02763.1"/>
    </source>
</evidence>
<dbReference type="Proteomes" id="UP000223596">
    <property type="component" value="Unassembled WGS sequence"/>
</dbReference>
<reference evidence="2 3" key="1">
    <citation type="submission" date="2017-09" db="EMBL/GenBank/DDBJ databases">
        <title>Evaluation of Pacific Biosciences Sequencing Technology to Finishing C. thermocellum Genome Sequences.</title>
        <authorList>
            <person name="Brown S."/>
        </authorList>
    </citation>
    <scope>NUCLEOTIDE SEQUENCE [LARGE SCALE GENOMIC DNA]</scope>
    <source>
        <strain evidence="2 3">AD2</strain>
    </source>
</reference>
<sequence length="41" mass="4780">MSEKGFFGGVFDDDTILWFIILFLLLFWCWSGYGYDYGAKG</sequence>
<protein>
    <submittedName>
        <fullName evidence="2">Uncharacterized protein</fullName>
    </submittedName>
</protein>
<organism evidence="2 3">
    <name type="scientific">Acetivibrio thermocellus AD2</name>
    <dbReference type="NCBI Taxonomy" id="1138384"/>
    <lineage>
        <taxon>Bacteria</taxon>
        <taxon>Bacillati</taxon>
        <taxon>Bacillota</taxon>
        <taxon>Clostridia</taxon>
        <taxon>Eubacteriales</taxon>
        <taxon>Oscillospiraceae</taxon>
        <taxon>Acetivibrio</taxon>
    </lineage>
</organism>
<evidence type="ECO:0000256" key="1">
    <source>
        <dbReference type="SAM" id="Phobius"/>
    </source>
</evidence>
<dbReference type="AlphaFoldDB" id="A0AB36TG38"/>
<keyword evidence="1" id="KW-1133">Transmembrane helix</keyword>
<gene>
    <name evidence="2" type="ORF">M972_111550</name>
</gene>
<accession>A0AB36TG38</accession>
<name>A0AB36TG38_ACETH</name>
<dbReference type="RefSeq" id="WP_003516265.1">
    <property type="nucleotide sequence ID" value="NZ_CP013828.1"/>
</dbReference>
<comment type="caution">
    <text evidence="2">The sequence shown here is derived from an EMBL/GenBank/DDBJ whole genome shotgun (WGS) entry which is preliminary data.</text>
</comment>
<keyword evidence="1" id="KW-0812">Transmembrane</keyword>
<dbReference type="EMBL" id="PDBW01000001">
    <property type="protein sequence ID" value="PFH02763.1"/>
    <property type="molecule type" value="Genomic_DNA"/>
</dbReference>
<proteinExistence type="predicted"/>
<evidence type="ECO:0000313" key="3">
    <source>
        <dbReference type="Proteomes" id="UP000223596"/>
    </source>
</evidence>
<keyword evidence="1" id="KW-0472">Membrane</keyword>
<dbReference type="GeneID" id="93968699"/>